<keyword evidence="2" id="KW-0963">Cytoplasm</keyword>
<dbReference type="InterPro" id="IPR036723">
    <property type="entry name" value="Alpha-catenin/vinculin-like_sf"/>
</dbReference>
<dbReference type="GO" id="GO:0005200">
    <property type="term" value="F:structural constituent of cytoskeleton"/>
    <property type="evidence" value="ECO:0007669"/>
    <property type="project" value="InterPro"/>
</dbReference>
<organism evidence="9 10">
    <name type="scientific">Geodia barretti</name>
    <name type="common">Barrett's horny sponge</name>
    <dbReference type="NCBI Taxonomy" id="519541"/>
    <lineage>
        <taxon>Eukaryota</taxon>
        <taxon>Metazoa</taxon>
        <taxon>Porifera</taxon>
        <taxon>Demospongiae</taxon>
        <taxon>Heteroscleromorpha</taxon>
        <taxon>Tetractinellida</taxon>
        <taxon>Astrophorina</taxon>
        <taxon>Geodiidae</taxon>
        <taxon>Geodia</taxon>
    </lineage>
</organism>
<evidence type="ECO:0000256" key="2">
    <source>
        <dbReference type="ARBA" id="ARBA00022490"/>
    </source>
</evidence>
<feature type="domain" description="Talin IBS2B" evidence="7">
    <location>
        <begin position="1058"/>
        <end position="1175"/>
    </location>
</feature>
<dbReference type="Pfam" id="PF21896">
    <property type="entry name" value="Talin_IBS2B"/>
    <property type="match status" value="3"/>
</dbReference>
<protein>
    <submittedName>
        <fullName evidence="9">Talin-1</fullName>
    </submittedName>
</protein>
<dbReference type="GO" id="GO:0005178">
    <property type="term" value="F:integrin binding"/>
    <property type="evidence" value="ECO:0007669"/>
    <property type="project" value="TreeGrafter"/>
</dbReference>
<feature type="domain" description="Talin central" evidence="4">
    <location>
        <begin position="89"/>
        <end position="248"/>
    </location>
</feature>
<dbReference type="InterPro" id="IPR036476">
    <property type="entry name" value="Talin_cent_sf"/>
</dbReference>
<dbReference type="Pfam" id="PF21865">
    <property type="entry name" value="TLN1-like_RS"/>
    <property type="match status" value="1"/>
</dbReference>
<dbReference type="SUPFAM" id="SSF47220">
    <property type="entry name" value="alpha-catenin/vinculin-like"/>
    <property type="match status" value="3"/>
</dbReference>
<evidence type="ECO:0000313" key="10">
    <source>
        <dbReference type="Proteomes" id="UP001174909"/>
    </source>
</evidence>
<dbReference type="Pfam" id="PF25177">
    <property type="entry name" value="Talin_VBS2"/>
    <property type="match status" value="1"/>
</dbReference>
<dbReference type="Pfam" id="PF09141">
    <property type="entry name" value="Talin_middle"/>
    <property type="match status" value="1"/>
</dbReference>
<evidence type="ECO:0000259" key="8">
    <source>
        <dbReference type="Pfam" id="PF25177"/>
    </source>
</evidence>
<dbReference type="InterPro" id="IPR015224">
    <property type="entry name" value="Talin_cent"/>
</dbReference>
<feature type="compositionally biased region" description="Basic and acidic residues" evidence="3">
    <location>
        <begin position="1"/>
        <end position="21"/>
    </location>
</feature>
<sequence>MRTKEERFGLEEGERTKEERASVTTFTRGGHGYAEEEGLSSMASPHHAGYDDGAQLHHMDSAQQPDMSGAPGIRHQAPSEAMNPQLLMAQSALRGNIEEGMAVAKETEDNLYSAASLPPLGSDSASVKWKQTTLDVSKQNVSSALAAMLAATAQIITLTGGEPTDTNYTALGSAITTISTNLNELAKAVRLLAALDVEGMTPDDLLRAARALANATAGLLNASSPEHLENRTQLLAAAGEMGAHGGYLLSLAGDSEVDPKIQEALVAMAKGVASATAALVTNARNVAAHCEDQGLQNQVIMAAKQTALATQALIACTKVLAPCIDSPLCQEQLIDACKLVAAAVEKIVIAAQAACGDDDALRDLGAAATAVTEALNNLIHGIKEDIRNAEGDKYDDAVEAILAATERLFSSMGNAQEMVRQAKLLAEATASLINAIKREAEAETDPDARKKLLDAARALADATAFMVEAAKVAARNPHDEQAQENLRRAAEQLRAVTNAAASNAIKKKAIKKLEVAAKQAAAVSTQCIAAAQGAAASNRNEASQAQLINHCKAVAEQISSLVQRVRTSMSNPDSPSAQLGLINSSQAMIPPAGKMVAAAKAAVPTVGDQAAALQLGNFAKATASALAELRAASTKAADVCGSLEIDSAIDTVKGLSMELAEAKREAHQGKLVPLPGESVESCALELGATSKTVGSSMAQLLTAANQGNDNYTGIAARDTANALRVLAGAVRGVAAGTKNPRTQEYILTTAQTVMDQSVALIQEAKMAVEDPTAPNKQMRLAQAAKAVSQALNQVVNCLPGQIEFDQAIKAIAQASLALQRQQFPSAGEASYQTLQSNLSSCAAALNVAGSEVMTAAKSTPEHQAEASSKFSKTFSEMLTAGLTLAGASKDPESRNAMLGYLRTISVSSTKLLLAAKALSADPNAPNVMNQLAAACRAVTDAINSLLDLCSTSGPGQKECDNALRNIEAVAPVLANPNEPVSDLSYFDCLDVVMEKSRTLGQDAATITTSAKNSSYDEFSRSVESASQAVCQLTEAAAQAAYLVGIADPSSTAATPGLVDQAQFARANQAVSTACQNLLNPASNQQQVLAAATVIAKHTSVLCNACKVASSKTSNPVAKRHFVQAAKEVANSTANLVKNIKALAGDLSDRNREACAETTKPLQEAVEALTTFASSPQFASTPAKISAQARTAQQPILEAGNNVIKSSSSLLTSAKNLAMNPRDPPTWQLLTSHSKALADAMKNLLMAIREGCPGQKECDQALTN</sequence>
<dbReference type="InterPro" id="IPR054060">
    <property type="entry name" value="TLN1-like_RS"/>
</dbReference>
<evidence type="ECO:0000259" key="6">
    <source>
        <dbReference type="Pfam" id="PF21865"/>
    </source>
</evidence>
<accession>A0AA35WUK6</accession>
<dbReference type="PANTHER" id="PTHR19981">
    <property type="entry name" value="TALIN"/>
    <property type="match status" value="1"/>
</dbReference>
<dbReference type="InterPro" id="IPR054082">
    <property type="entry name" value="Talin_IBS2B"/>
</dbReference>
<proteinExistence type="predicted"/>
<dbReference type="InterPro" id="IPR049108">
    <property type="entry name" value="Talin_R4"/>
</dbReference>
<feature type="domain" description="Talin IBS2B" evidence="7">
    <location>
        <begin position="640"/>
        <end position="801"/>
    </location>
</feature>
<dbReference type="GO" id="GO:0001726">
    <property type="term" value="C:ruffle"/>
    <property type="evidence" value="ECO:0007669"/>
    <property type="project" value="InterPro"/>
</dbReference>
<feature type="region of interest" description="Disordered" evidence="3">
    <location>
        <begin position="1"/>
        <end position="53"/>
    </location>
</feature>
<dbReference type="EMBL" id="CASHTH010002728">
    <property type="protein sequence ID" value="CAI8034388.1"/>
    <property type="molecule type" value="Genomic_DNA"/>
</dbReference>
<dbReference type="SUPFAM" id="SSF109880">
    <property type="entry name" value="A middle domain of Talin 1"/>
    <property type="match status" value="1"/>
</dbReference>
<dbReference type="GO" id="GO:0030036">
    <property type="term" value="P:actin cytoskeleton organization"/>
    <property type="evidence" value="ECO:0007669"/>
    <property type="project" value="TreeGrafter"/>
</dbReference>
<evidence type="ECO:0000259" key="5">
    <source>
        <dbReference type="Pfam" id="PF21692"/>
    </source>
</evidence>
<evidence type="ECO:0000256" key="3">
    <source>
        <dbReference type="SAM" id="MobiDB-lite"/>
    </source>
</evidence>
<evidence type="ECO:0000259" key="7">
    <source>
        <dbReference type="Pfam" id="PF21896"/>
    </source>
</evidence>
<name>A0AA35WUK6_GEOBA</name>
<dbReference type="SUPFAM" id="SSF109885">
    <property type="entry name" value="I/LWEQ domain"/>
    <property type="match status" value="3"/>
</dbReference>
<dbReference type="GO" id="GO:0098609">
    <property type="term" value="P:cell-cell adhesion"/>
    <property type="evidence" value="ECO:0007669"/>
    <property type="project" value="TreeGrafter"/>
</dbReference>
<dbReference type="InterPro" id="IPR057346">
    <property type="entry name" value="Talin1/2_VBS2"/>
</dbReference>
<dbReference type="AlphaFoldDB" id="A0AA35WUK6"/>
<reference evidence="9" key="1">
    <citation type="submission" date="2023-03" db="EMBL/GenBank/DDBJ databases">
        <authorList>
            <person name="Steffen K."/>
            <person name="Cardenas P."/>
        </authorList>
    </citation>
    <scope>NUCLEOTIDE SEQUENCE</scope>
</reference>
<feature type="domain" description="Talin R4" evidence="5">
    <location>
        <begin position="512"/>
        <end position="636"/>
    </location>
</feature>
<dbReference type="GO" id="GO:0051015">
    <property type="term" value="F:actin filament binding"/>
    <property type="evidence" value="ECO:0007669"/>
    <property type="project" value="InterPro"/>
</dbReference>
<dbReference type="FunFam" id="1.20.120.230:FF:000002">
    <property type="entry name" value="Talin 2"/>
    <property type="match status" value="1"/>
</dbReference>
<gene>
    <name evidence="9" type="ORF">GBAR_LOCUS19368</name>
</gene>
<dbReference type="Pfam" id="PF21692">
    <property type="entry name" value="Talin_R4"/>
    <property type="match status" value="1"/>
</dbReference>
<dbReference type="Proteomes" id="UP001174909">
    <property type="component" value="Unassembled WGS sequence"/>
</dbReference>
<dbReference type="GO" id="GO:0005886">
    <property type="term" value="C:plasma membrane"/>
    <property type="evidence" value="ECO:0007669"/>
    <property type="project" value="TreeGrafter"/>
</dbReference>
<evidence type="ECO:0000259" key="4">
    <source>
        <dbReference type="Pfam" id="PF09141"/>
    </source>
</evidence>
<evidence type="ECO:0000256" key="1">
    <source>
        <dbReference type="ARBA" id="ARBA00004496"/>
    </source>
</evidence>
<dbReference type="FunFam" id="1.20.120.230:FF:000004">
    <property type="entry name" value="Talin 2"/>
    <property type="match status" value="1"/>
</dbReference>
<dbReference type="Gene3D" id="1.20.120.230">
    <property type="entry name" value="Alpha-catenin/vinculin-like"/>
    <property type="match status" value="4"/>
</dbReference>
<comment type="caution">
    <text evidence="9">The sequence shown here is derived from an EMBL/GenBank/DDBJ whole genome shotgun (WGS) entry which is preliminary data.</text>
</comment>
<keyword evidence="10" id="KW-1185">Reference proteome</keyword>
<dbReference type="InterPro" id="IPR035964">
    <property type="entry name" value="I/LWEQ_dom_sf"/>
</dbReference>
<dbReference type="Gene3D" id="1.20.1420.10">
    <property type="entry name" value="Talin, central domain"/>
    <property type="match status" value="4"/>
</dbReference>
<feature type="domain" description="Talin 1-like rod-segment" evidence="6">
    <location>
        <begin position="805"/>
        <end position="948"/>
    </location>
</feature>
<feature type="domain" description="Talin-1/2 VBS2" evidence="8">
    <location>
        <begin position="393"/>
        <end position="505"/>
    </location>
</feature>
<dbReference type="FunFam" id="1.20.120.230:FF:000005">
    <property type="entry name" value="Talin 1"/>
    <property type="match status" value="1"/>
</dbReference>
<dbReference type="GO" id="GO:0005737">
    <property type="term" value="C:cytoplasm"/>
    <property type="evidence" value="ECO:0007669"/>
    <property type="project" value="UniProtKB-SubCell"/>
</dbReference>
<dbReference type="GO" id="GO:0005925">
    <property type="term" value="C:focal adhesion"/>
    <property type="evidence" value="ECO:0007669"/>
    <property type="project" value="InterPro"/>
</dbReference>
<feature type="domain" description="Talin IBS2B" evidence="7">
    <location>
        <begin position="296"/>
        <end position="380"/>
    </location>
</feature>
<evidence type="ECO:0000313" key="9">
    <source>
        <dbReference type="EMBL" id="CAI8034388.1"/>
    </source>
</evidence>
<dbReference type="FunFam" id="1.20.1420.10:FF:000006">
    <property type="entry name" value="Talin 2"/>
    <property type="match status" value="1"/>
</dbReference>
<comment type="subcellular location">
    <subcellularLocation>
        <location evidence="1">Cytoplasm</location>
    </subcellularLocation>
</comment>
<dbReference type="PANTHER" id="PTHR19981:SF1">
    <property type="entry name" value="RHEA, ISOFORM B"/>
    <property type="match status" value="1"/>
</dbReference>